<proteinExistence type="predicted"/>
<dbReference type="EMBL" id="SRZB01000035">
    <property type="protein sequence ID" value="TGX97241.1"/>
    <property type="molecule type" value="Genomic_DNA"/>
</dbReference>
<dbReference type="Proteomes" id="UP000307720">
    <property type="component" value="Unassembled WGS sequence"/>
</dbReference>
<evidence type="ECO:0000313" key="2">
    <source>
        <dbReference type="Proteomes" id="UP000307720"/>
    </source>
</evidence>
<accession>A0AC61QWM3</accession>
<name>A0AC61QWM3_9FIRM</name>
<sequence>MGKGKKKHKKKQGEINNQPEAVKEVKEKALPPKGQAETVTEQAIHSRGEKEAEKQEVQPREEKETVVEEKNQPAPETEKETSEKTAGKTEETPIEEPEKEVQAEGAKVFPWKKFWMIFGGSVFGVMLVVYVAGMIYLHDKFQPNTKINGMDASLYTVEEMEQQISDMVGTYELKIEERGGTEEIITADQVGYRYVPKGEVQGFKDSQKLYLWPLSLWEDSEFVFASSTEFDEEKLGEAIKALKCCDKKLEKEPTDAYMKFNGTTYEIAEETQGKKVKKKVLKKVLGEAISKSEDELSLEAMDCYAKPAVTKKNKALNRLTKNMNRFAKTELIYKFGEKREVLDGSIIRKWLSYDENGEVTLDEEKVALYVDYLAEEYDTYRKPREFTTYDGSVVTVEGGSYGFLIDREAETAELTELIRSGARRTRVPVYAQAAVSRVNSDLGVDYVEVDMTNQWVCMYIDGEKILETDMVSGTYTNPSRRTPPGTYTLYWKKSPAVLKSDKPGDSYENPVTYWMPFNGGIGLHDANWRGSFGGSIYMYSGSHGCINLPTSAAKVIYDNIYKGMPIICYYR</sequence>
<evidence type="ECO:0000313" key="1">
    <source>
        <dbReference type="EMBL" id="TGX97241.1"/>
    </source>
</evidence>
<organism evidence="1 2">
    <name type="scientific">Hominisplanchenecus murintestinalis</name>
    <dbReference type="NCBI Taxonomy" id="2941517"/>
    <lineage>
        <taxon>Bacteria</taxon>
        <taxon>Bacillati</taxon>
        <taxon>Bacillota</taxon>
        <taxon>Clostridia</taxon>
        <taxon>Lachnospirales</taxon>
        <taxon>Lachnospiraceae</taxon>
        <taxon>Hominisplanchenecus</taxon>
    </lineage>
</organism>
<protein>
    <submittedName>
        <fullName evidence="1">Uncharacterized protein</fullName>
    </submittedName>
</protein>
<reference evidence="1" key="1">
    <citation type="submission" date="2019-04" db="EMBL/GenBank/DDBJ databases">
        <title>Microbes associate with the intestines of laboratory mice.</title>
        <authorList>
            <person name="Navarre W."/>
            <person name="Wong E."/>
            <person name="Huang K."/>
            <person name="Tropini C."/>
            <person name="Ng K."/>
            <person name="Yu B."/>
        </authorList>
    </citation>
    <scope>NUCLEOTIDE SEQUENCE</scope>
    <source>
        <strain evidence="1">NM72_1-8</strain>
    </source>
</reference>
<comment type="caution">
    <text evidence="1">The sequence shown here is derived from an EMBL/GenBank/DDBJ whole genome shotgun (WGS) entry which is preliminary data.</text>
</comment>
<keyword evidence="2" id="KW-1185">Reference proteome</keyword>
<gene>
    <name evidence="1" type="ORF">E5357_13240</name>
</gene>